<dbReference type="CDD" id="cd05242">
    <property type="entry name" value="SDR_a8"/>
    <property type="match status" value="1"/>
</dbReference>
<sequence>MQVLITGGSGFIGQALCPALLARGWQVSVVSRDLQAAAEVLPQGVRLLADIEGAGGADAVVNLAGAPLAGQRWTERYKQLLRESRLRTTEALLAWMQGLTVRPAVLVSGSAIGYYGPRDDTPLTETDPPGDDFGAHLAADWEAAAWPAQQLGVRTACLRTGVVLDGGGGALQQLLTPYRLGLGGPIGSGAQWFSWIHREDLVRLIVWLIEQDTLDGPVNATAPEPVRQRDFAAALGRALHRPTVLPTPGFALKAAFGEMGQMLIDGQRVIPARAQGQGFQFLYPTLDDALARSLEREA</sequence>
<gene>
    <name evidence="4" type="ORF">EA660_04555</name>
</gene>
<comment type="caution">
    <text evidence="4">The sequence shown here is derived from an EMBL/GenBank/DDBJ whole genome shotgun (WGS) entry which is preliminary data.</text>
</comment>
<dbReference type="InterPro" id="IPR010099">
    <property type="entry name" value="SDR39U1"/>
</dbReference>
<reference evidence="4 5" key="1">
    <citation type="submission" date="2019-02" db="EMBL/GenBank/DDBJ databases">
        <title>WGS of Pseudoxanthomonas species novum from clinical isolates.</title>
        <authorList>
            <person name="Bernier A.-M."/>
            <person name="Bernard K."/>
            <person name="Vachon A."/>
        </authorList>
    </citation>
    <scope>NUCLEOTIDE SEQUENCE [LARGE SCALE GENOMIC DNA]</scope>
    <source>
        <strain evidence="4 5">NML171200</strain>
    </source>
</reference>
<dbReference type="InterPro" id="IPR013549">
    <property type="entry name" value="DUF1731"/>
</dbReference>
<dbReference type="OrthoDB" id="9771302at2"/>
<dbReference type="Proteomes" id="UP000292627">
    <property type="component" value="Unassembled WGS sequence"/>
</dbReference>
<evidence type="ECO:0000313" key="4">
    <source>
        <dbReference type="EMBL" id="TAA26511.1"/>
    </source>
</evidence>
<dbReference type="Pfam" id="PF01370">
    <property type="entry name" value="Epimerase"/>
    <property type="match status" value="1"/>
</dbReference>
<name>A0A4Q8LCT5_9GAMM</name>
<dbReference type="Gene3D" id="3.40.50.720">
    <property type="entry name" value="NAD(P)-binding Rossmann-like Domain"/>
    <property type="match status" value="1"/>
</dbReference>
<evidence type="ECO:0000313" key="5">
    <source>
        <dbReference type="Proteomes" id="UP000292627"/>
    </source>
</evidence>
<dbReference type="InterPro" id="IPR001509">
    <property type="entry name" value="Epimerase_deHydtase"/>
</dbReference>
<dbReference type="AlphaFoldDB" id="A0A4Q8LCT5"/>
<protein>
    <submittedName>
        <fullName evidence="4">TIGR01777 family protein</fullName>
    </submittedName>
</protein>
<organism evidence="4 5">
    <name type="scientific">Pseudoxanthomonas winnipegensis</name>
    <dbReference type="NCBI Taxonomy" id="2480810"/>
    <lineage>
        <taxon>Bacteria</taxon>
        <taxon>Pseudomonadati</taxon>
        <taxon>Pseudomonadota</taxon>
        <taxon>Gammaproteobacteria</taxon>
        <taxon>Lysobacterales</taxon>
        <taxon>Lysobacteraceae</taxon>
        <taxon>Pseudoxanthomonas</taxon>
    </lineage>
</organism>
<dbReference type="PANTHER" id="PTHR11092">
    <property type="entry name" value="SUGAR NUCLEOTIDE EPIMERASE RELATED"/>
    <property type="match status" value="1"/>
</dbReference>
<dbReference type="SUPFAM" id="SSF51735">
    <property type="entry name" value="NAD(P)-binding Rossmann-fold domains"/>
    <property type="match status" value="1"/>
</dbReference>
<feature type="domain" description="DUF1731" evidence="3">
    <location>
        <begin position="247"/>
        <end position="291"/>
    </location>
</feature>
<dbReference type="EMBL" id="SHMC01000002">
    <property type="protein sequence ID" value="TAA26511.1"/>
    <property type="molecule type" value="Genomic_DNA"/>
</dbReference>
<dbReference type="RefSeq" id="WP_130550386.1">
    <property type="nucleotide sequence ID" value="NZ_SHMC01000002.1"/>
</dbReference>
<proteinExistence type="inferred from homology"/>
<dbReference type="Pfam" id="PF08338">
    <property type="entry name" value="DUF1731"/>
    <property type="match status" value="1"/>
</dbReference>
<dbReference type="NCBIfam" id="TIGR01777">
    <property type="entry name" value="yfcH"/>
    <property type="match status" value="1"/>
</dbReference>
<dbReference type="InterPro" id="IPR036291">
    <property type="entry name" value="NAD(P)-bd_dom_sf"/>
</dbReference>
<dbReference type="PANTHER" id="PTHR11092:SF0">
    <property type="entry name" value="EPIMERASE FAMILY PROTEIN SDR39U1"/>
    <property type="match status" value="1"/>
</dbReference>
<evidence type="ECO:0000259" key="3">
    <source>
        <dbReference type="Pfam" id="PF08338"/>
    </source>
</evidence>
<evidence type="ECO:0000259" key="2">
    <source>
        <dbReference type="Pfam" id="PF01370"/>
    </source>
</evidence>
<accession>A0A4Q8LCT5</accession>
<evidence type="ECO:0000256" key="1">
    <source>
        <dbReference type="ARBA" id="ARBA00009353"/>
    </source>
</evidence>
<comment type="similarity">
    <text evidence="1">Belongs to the NAD(P)-dependent epimerase/dehydratase family. SDR39U1 subfamily.</text>
</comment>
<feature type="domain" description="NAD-dependent epimerase/dehydratase" evidence="2">
    <location>
        <begin position="3"/>
        <end position="211"/>
    </location>
</feature>